<dbReference type="Proteomes" id="UP000284842">
    <property type="component" value="Unassembled WGS sequence"/>
</dbReference>
<sequence length="394" mass="44986">MNWSLRKASEPAPTHAELHPIFDFAAPYRPAKSNDWHISDALRSYNTYFAEYGNFQDSVVREARYYKNTTEAQHEFIVITVQTKFTDAQGDHVKDTYLRFDRACDFKKEPMKMEMKEVIPDYVLNSAEWPLYRDKVWPQLQKALQKDWEARSKSFLAASLGESAARASEESRRSFKDIENPAMDMICRLSDKDPFPSGRNVILLETLTFYSPFDPSQPATSPFVSGFSKHPIPLPPLCSCLSKPLYFRDVMAVANSITNITPQYSALLYHCYWFCQAFFSILRTTHACIINTDTKGPLYDTRAGKYQSTRAKGYNFDVVRRGPQSIEKLGETTKYFVESLVALDNRYASSNRVVKDQEIQQKNEVIEAMGKKMAELEAKVARMEAAAALGPVQA</sequence>
<dbReference type="EMBL" id="NHTK01001319">
    <property type="protein sequence ID" value="PPR00309.1"/>
    <property type="molecule type" value="Genomic_DNA"/>
</dbReference>
<organism evidence="2 3">
    <name type="scientific">Panaeolus cyanescens</name>
    <dbReference type="NCBI Taxonomy" id="181874"/>
    <lineage>
        <taxon>Eukaryota</taxon>
        <taxon>Fungi</taxon>
        <taxon>Dikarya</taxon>
        <taxon>Basidiomycota</taxon>
        <taxon>Agaricomycotina</taxon>
        <taxon>Agaricomycetes</taxon>
        <taxon>Agaricomycetidae</taxon>
        <taxon>Agaricales</taxon>
        <taxon>Agaricineae</taxon>
        <taxon>Galeropsidaceae</taxon>
        <taxon>Panaeolus</taxon>
    </lineage>
</organism>
<evidence type="ECO:0000256" key="1">
    <source>
        <dbReference type="SAM" id="Coils"/>
    </source>
</evidence>
<comment type="caution">
    <text evidence="2">The sequence shown here is derived from an EMBL/GenBank/DDBJ whole genome shotgun (WGS) entry which is preliminary data.</text>
</comment>
<feature type="coiled-coil region" evidence="1">
    <location>
        <begin position="359"/>
        <end position="386"/>
    </location>
</feature>
<name>A0A409YBF0_9AGAR</name>
<protein>
    <submittedName>
        <fullName evidence="2">Uncharacterized protein</fullName>
    </submittedName>
</protein>
<accession>A0A409YBF0</accession>
<evidence type="ECO:0000313" key="2">
    <source>
        <dbReference type="EMBL" id="PPR00309.1"/>
    </source>
</evidence>
<proteinExistence type="predicted"/>
<keyword evidence="1" id="KW-0175">Coiled coil</keyword>
<reference evidence="2 3" key="1">
    <citation type="journal article" date="2018" name="Evol. Lett.">
        <title>Horizontal gene cluster transfer increased hallucinogenic mushroom diversity.</title>
        <authorList>
            <person name="Reynolds H.T."/>
            <person name="Vijayakumar V."/>
            <person name="Gluck-Thaler E."/>
            <person name="Korotkin H.B."/>
            <person name="Matheny P.B."/>
            <person name="Slot J.C."/>
        </authorList>
    </citation>
    <scope>NUCLEOTIDE SEQUENCE [LARGE SCALE GENOMIC DNA]</scope>
    <source>
        <strain evidence="2 3">2629</strain>
    </source>
</reference>
<gene>
    <name evidence="2" type="ORF">CVT24_004599</name>
</gene>
<evidence type="ECO:0000313" key="3">
    <source>
        <dbReference type="Proteomes" id="UP000284842"/>
    </source>
</evidence>
<dbReference type="InParanoid" id="A0A409YBF0"/>
<keyword evidence="3" id="KW-1185">Reference proteome</keyword>
<dbReference type="AlphaFoldDB" id="A0A409YBF0"/>